<evidence type="ECO:0000256" key="12">
    <source>
        <dbReference type="SAM" id="MobiDB-lite"/>
    </source>
</evidence>
<comment type="subcellular location">
    <subcellularLocation>
        <location evidence="1">Nucleus</location>
    </subcellularLocation>
</comment>
<dbReference type="Pfam" id="PF23611">
    <property type="entry name" value="zf-C2H2_16"/>
    <property type="match status" value="1"/>
</dbReference>
<feature type="region of interest" description="Disordered" evidence="12">
    <location>
        <begin position="51"/>
        <end position="74"/>
    </location>
</feature>
<evidence type="ECO:0000313" key="15">
    <source>
        <dbReference type="Proteomes" id="UP000549394"/>
    </source>
</evidence>
<evidence type="ECO:0000256" key="10">
    <source>
        <dbReference type="ARBA" id="ARBA00023242"/>
    </source>
</evidence>
<dbReference type="PROSITE" id="PS50157">
    <property type="entry name" value="ZINC_FINGER_C2H2_2"/>
    <property type="match status" value="2"/>
</dbReference>
<comment type="caution">
    <text evidence="14">The sequence shown here is derived from an EMBL/GenBank/DDBJ whole genome shotgun (WGS) entry which is preliminary data.</text>
</comment>
<dbReference type="GO" id="GO:0003700">
    <property type="term" value="F:DNA-binding transcription factor activity"/>
    <property type="evidence" value="ECO:0007669"/>
    <property type="project" value="TreeGrafter"/>
</dbReference>
<feature type="domain" description="C2H2-type" evidence="13">
    <location>
        <begin position="79"/>
        <end position="106"/>
    </location>
</feature>
<dbReference type="PANTHER" id="PTHR45993">
    <property type="entry name" value="B-CELL LYMPHOMA/LEUKEMIA 11"/>
    <property type="match status" value="1"/>
</dbReference>
<comment type="similarity">
    <text evidence="2">Belongs to the krueppel C2H2-type zinc-finger protein family.</text>
</comment>
<keyword evidence="10" id="KW-0539">Nucleus</keyword>
<dbReference type="SMART" id="SM00355">
    <property type="entry name" value="ZnF_C2H2"/>
    <property type="match status" value="2"/>
</dbReference>
<dbReference type="GO" id="GO:0008270">
    <property type="term" value="F:zinc ion binding"/>
    <property type="evidence" value="ECO:0007669"/>
    <property type="project" value="UniProtKB-KW"/>
</dbReference>
<dbReference type="Gene3D" id="3.30.160.60">
    <property type="entry name" value="Classic Zinc Finger"/>
    <property type="match status" value="2"/>
</dbReference>
<proteinExistence type="inferred from homology"/>
<name>A0A7I8W499_9ANNE</name>
<evidence type="ECO:0000256" key="8">
    <source>
        <dbReference type="ARBA" id="ARBA00023125"/>
    </source>
</evidence>
<evidence type="ECO:0000256" key="4">
    <source>
        <dbReference type="ARBA" id="ARBA00022737"/>
    </source>
</evidence>
<evidence type="ECO:0000256" key="5">
    <source>
        <dbReference type="ARBA" id="ARBA00022771"/>
    </source>
</evidence>
<sequence length="263" mass="29638">MILAAKQSDSQPLKLLDTIARLKDKTAEDDDDVTPRTFPCVWLNGEGVSPSPIPIMEDDTSENPEAETTSSEITPPKVYKCDDCAYATRHQSNLAVHRRTHTGERPYWCGACGMRYTQGHLLKSHIRSRHGAQMIYYNLDKRTDVLKITRRTPPIPPPISLLPPPTFFPNPSLVEPKFFGGLGSLLTPPFLSTDQFPGSKGVDLMSTHSETDCEHARRLKFLRKNVVRMLSVLTPDLNLERTLKHDTDQVDRLLEDVLSSSRF</sequence>
<evidence type="ECO:0000259" key="13">
    <source>
        <dbReference type="PROSITE" id="PS50157"/>
    </source>
</evidence>
<evidence type="ECO:0000256" key="2">
    <source>
        <dbReference type="ARBA" id="ARBA00006991"/>
    </source>
</evidence>
<feature type="compositionally biased region" description="Acidic residues" evidence="12">
    <location>
        <begin position="56"/>
        <end position="65"/>
    </location>
</feature>
<dbReference type="InterPro" id="IPR013087">
    <property type="entry name" value="Znf_C2H2_type"/>
</dbReference>
<dbReference type="PROSITE" id="PS00028">
    <property type="entry name" value="ZINC_FINGER_C2H2_1"/>
    <property type="match status" value="1"/>
</dbReference>
<organism evidence="14 15">
    <name type="scientific">Dimorphilus gyrociliatus</name>
    <dbReference type="NCBI Taxonomy" id="2664684"/>
    <lineage>
        <taxon>Eukaryota</taxon>
        <taxon>Metazoa</taxon>
        <taxon>Spiralia</taxon>
        <taxon>Lophotrochozoa</taxon>
        <taxon>Annelida</taxon>
        <taxon>Polychaeta</taxon>
        <taxon>Polychaeta incertae sedis</taxon>
        <taxon>Dinophilidae</taxon>
        <taxon>Dimorphilus</taxon>
    </lineage>
</organism>
<evidence type="ECO:0000313" key="14">
    <source>
        <dbReference type="EMBL" id="CAD5122713.1"/>
    </source>
</evidence>
<dbReference type="SUPFAM" id="SSF57667">
    <property type="entry name" value="beta-beta-alpha zinc fingers"/>
    <property type="match status" value="1"/>
</dbReference>
<dbReference type="FunFam" id="3.30.160.60:FF:000446">
    <property type="entry name" value="Zinc finger protein"/>
    <property type="match status" value="1"/>
</dbReference>
<evidence type="ECO:0000256" key="3">
    <source>
        <dbReference type="ARBA" id="ARBA00022723"/>
    </source>
</evidence>
<reference evidence="14 15" key="1">
    <citation type="submission" date="2020-08" db="EMBL/GenBank/DDBJ databases">
        <authorList>
            <person name="Hejnol A."/>
        </authorList>
    </citation>
    <scope>NUCLEOTIDE SEQUENCE [LARGE SCALE GENOMIC DNA]</scope>
</reference>
<dbReference type="OrthoDB" id="9439903at2759"/>
<keyword evidence="9" id="KW-0804">Transcription</keyword>
<dbReference type="GO" id="GO:0000978">
    <property type="term" value="F:RNA polymerase II cis-regulatory region sequence-specific DNA binding"/>
    <property type="evidence" value="ECO:0007669"/>
    <property type="project" value="TreeGrafter"/>
</dbReference>
<evidence type="ECO:0000256" key="11">
    <source>
        <dbReference type="PROSITE-ProRule" id="PRU00042"/>
    </source>
</evidence>
<protein>
    <recommendedName>
        <fullName evidence="13">C2H2-type domain-containing protein</fullName>
    </recommendedName>
</protein>
<keyword evidence="4" id="KW-0677">Repeat</keyword>
<evidence type="ECO:0000256" key="7">
    <source>
        <dbReference type="ARBA" id="ARBA00023015"/>
    </source>
</evidence>
<keyword evidence="8" id="KW-0238">DNA-binding</keyword>
<keyword evidence="15" id="KW-1185">Reference proteome</keyword>
<dbReference type="PANTHER" id="PTHR45993:SF6">
    <property type="entry name" value="C2H2-TYPE DOMAIN-CONTAINING PROTEIN"/>
    <property type="match status" value="1"/>
</dbReference>
<dbReference type="InterPro" id="IPR036236">
    <property type="entry name" value="Znf_C2H2_sf"/>
</dbReference>
<dbReference type="AlphaFoldDB" id="A0A7I8W499"/>
<dbReference type="EMBL" id="CAJFCJ010000018">
    <property type="protein sequence ID" value="CAD5122713.1"/>
    <property type="molecule type" value="Genomic_DNA"/>
</dbReference>
<accession>A0A7I8W499</accession>
<dbReference type="GO" id="GO:0006357">
    <property type="term" value="P:regulation of transcription by RNA polymerase II"/>
    <property type="evidence" value="ECO:0007669"/>
    <property type="project" value="TreeGrafter"/>
</dbReference>
<keyword evidence="6" id="KW-0862">Zinc</keyword>
<dbReference type="FunFam" id="3.30.160.60:FF:001370">
    <property type="entry name" value="Zinc finger protein"/>
    <property type="match status" value="1"/>
</dbReference>
<feature type="domain" description="C2H2-type" evidence="13">
    <location>
        <begin position="107"/>
        <end position="135"/>
    </location>
</feature>
<keyword evidence="5 11" id="KW-0863">Zinc-finger</keyword>
<dbReference type="Proteomes" id="UP000549394">
    <property type="component" value="Unassembled WGS sequence"/>
</dbReference>
<dbReference type="InterPro" id="IPR051497">
    <property type="entry name" value="Dev/Hematopoietic_TF"/>
</dbReference>
<dbReference type="GO" id="GO:0005634">
    <property type="term" value="C:nucleus"/>
    <property type="evidence" value="ECO:0007669"/>
    <property type="project" value="UniProtKB-SubCell"/>
</dbReference>
<evidence type="ECO:0000256" key="9">
    <source>
        <dbReference type="ARBA" id="ARBA00023163"/>
    </source>
</evidence>
<keyword evidence="3" id="KW-0479">Metal-binding</keyword>
<gene>
    <name evidence="14" type="ORF">DGYR_LOCUS10490</name>
</gene>
<evidence type="ECO:0000256" key="6">
    <source>
        <dbReference type="ARBA" id="ARBA00022833"/>
    </source>
</evidence>
<evidence type="ECO:0000256" key="1">
    <source>
        <dbReference type="ARBA" id="ARBA00004123"/>
    </source>
</evidence>
<dbReference type="InterPro" id="IPR056438">
    <property type="entry name" value="Znf-C2H2_CTCF"/>
</dbReference>
<keyword evidence="7" id="KW-0805">Transcription regulation</keyword>